<dbReference type="Proteomes" id="UP000230423">
    <property type="component" value="Unassembled WGS sequence"/>
</dbReference>
<name>A0A2G9TXE9_TELCI</name>
<evidence type="ECO:0000313" key="2">
    <source>
        <dbReference type="EMBL" id="PIO62691.1"/>
    </source>
</evidence>
<keyword evidence="3" id="KW-1185">Reference proteome</keyword>
<gene>
    <name evidence="2" type="ORF">TELCIR_15736</name>
</gene>
<sequence length="65" mass="7468">MASGWNGQKLRCDALFTIIAIFEKKCQKKQEQCQEKTKRLTSAASSRVSNRKKGIIQAMHKDNKR</sequence>
<dbReference type="AlphaFoldDB" id="A0A2G9TXE9"/>
<protein>
    <submittedName>
        <fullName evidence="2">Uncharacterized protein</fullName>
    </submittedName>
</protein>
<evidence type="ECO:0000256" key="1">
    <source>
        <dbReference type="SAM" id="MobiDB-lite"/>
    </source>
</evidence>
<accession>A0A2G9TXE9</accession>
<proteinExistence type="predicted"/>
<dbReference type="EMBL" id="KZ351779">
    <property type="protein sequence ID" value="PIO62691.1"/>
    <property type="molecule type" value="Genomic_DNA"/>
</dbReference>
<organism evidence="2 3">
    <name type="scientific">Teladorsagia circumcincta</name>
    <name type="common">Brown stomach worm</name>
    <name type="synonym">Ostertagia circumcincta</name>
    <dbReference type="NCBI Taxonomy" id="45464"/>
    <lineage>
        <taxon>Eukaryota</taxon>
        <taxon>Metazoa</taxon>
        <taxon>Ecdysozoa</taxon>
        <taxon>Nematoda</taxon>
        <taxon>Chromadorea</taxon>
        <taxon>Rhabditida</taxon>
        <taxon>Rhabditina</taxon>
        <taxon>Rhabditomorpha</taxon>
        <taxon>Strongyloidea</taxon>
        <taxon>Trichostrongylidae</taxon>
        <taxon>Teladorsagia</taxon>
    </lineage>
</organism>
<feature type="region of interest" description="Disordered" evidence="1">
    <location>
        <begin position="39"/>
        <end position="65"/>
    </location>
</feature>
<reference evidence="2 3" key="1">
    <citation type="submission" date="2015-09" db="EMBL/GenBank/DDBJ databases">
        <title>Draft genome of the parasitic nematode Teladorsagia circumcincta isolate WARC Sus (inbred).</title>
        <authorList>
            <person name="Mitreva M."/>
        </authorList>
    </citation>
    <scope>NUCLEOTIDE SEQUENCE [LARGE SCALE GENOMIC DNA]</scope>
    <source>
        <strain evidence="2 3">S</strain>
    </source>
</reference>
<evidence type="ECO:0000313" key="3">
    <source>
        <dbReference type="Proteomes" id="UP000230423"/>
    </source>
</evidence>